<evidence type="ECO:0000256" key="3">
    <source>
        <dbReference type="ARBA" id="ARBA00022729"/>
    </source>
</evidence>
<evidence type="ECO:0000313" key="10">
    <source>
        <dbReference type="Proteomes" id="UP000465112"/>
    </source>
</evidence>
<dbReference type="Proteomes" id="UP000465112">
    <property type="component" value="Chromosome 6"/>
</dbReference>
<evidence type="ECO:0000256" key="7">
    <source>
        <dbReference type="SAM" id="SignalP"/>
    </source>
</evidence>
<feature type="compositionally biased region" description="Basic and acidic residues" evidence="6">
    <location>
        <begin position="151"/>
        <end position="165"/>
    </location>
</feature>
<keyword evidence="4" id="KW-0712">Selenocysteine</keyword>
<name>A0A6A5F3S9_PERFL</name>
<comment type="caution">
    <text evidence="9">The sequence shown here is derived from an EMBL/GenBank/DDBJ whole genome shotgun (WGS) entry which is preliminary data.</text>
</comment>
<dbReference type="GO" id="GO:0005576">
    <property type="term" value="C:extracellular region"/>
    <property type="evidence" value="ECO:0007669"/>
    <property type="project" value="UniProtKB-SubCell"/>
</dbReference>
<evidence type="ECO:0000313" key="9">
    <source>
        <dbReference type="EMBL" id="KAF1389296.1"/>
    </source>
</evidence>
<dbReference type="InterPro" id="IPR007671">
    <property type="entry name" value="Selenoprotein-P_N"/>
</dbReference>
<dbReference type="GO" id="GO:0008430">
    <property type="term" value="F:selenium binding"/>
    <property type="evidence" value="ECO:0007669"/>
    <property type="project" value="InterPro"/>
</dbReference>
<protein>
    <recommendedName>
        <fullName evidence="8">Selenoprotein P N-terminal domain-containing protein</fullName>
    </recommendedName>
</protein>
<keyword evidence="3 7" id="KW-0732">Signal</keyword>
<sequence length="232" mass="25810">MWACLSLLITLCLLHGGGAESDGGGPRCQLPPAWKIGEASRMDDLRQKLEGQGLKDVVYMVVNQQAEQARRLHTMLAQRLSENITLYKQDEQQPDVWKTLSGQKDDFLIYDRCGRLTHHISLPYSIIGHGHVEGAIKDTYCKRICGDCTHESTETPEGCTEKADAQPDADPTPAGVSNWSDCDTVMRRCPPPDFDTGREAIQPLMLWRPDSDARLLLPDSSLSQPNEPDPKV</sequence>
<evidence type="ECO:0000256" key="1">
    <source>
        <dbReference type="ARBA" id="ARBA00004613"/>
    </source>
</evidence>
<evidence type="ECO:0000256" key="4">
    <source>
        <dbReference type="ARBA" id="ARBA00022933"/>
    </source>
</evidence>
<evidence type="ECO:0000256" key="2">
    <source>
        <dbReference type="ARBA" id="ARBA00022525"/>
    </source>
</evidence>
<feature type="signal peptide" evidence="7">
    <location>
        <begin position="1"/>
        <end position="19"/>
    </location>
</feature>
<dbReference type="Pfam" id="PF04592">
    <property type="entry name" value="SelP_N"/>
    <property type="match status" value="1"/>
</dbReference>
<comment type="subcellular location">
    <subcellularLocation>
        <location evidence="1">Secreted</location>
    </subcellularLocation>
</comment>
<evidence type="ECO:0000256" key="5">
    <source>
        <dbReference type="ARBA" id="ARBA00023180"/>
    </source>
</evidence>
<keyword evidence="10" id="KW-1185">Reference proteome</keyword>
<organism evidence="9 10">
    <name type="scientific">Perca fluviatilis</name>
    <name type="common">European perch</name>
    <dbReference type="NCBI Taxonomy" id="8168"/>
    <lineage>
        <taxon>Eukaryota</taxon>
        <taxon>Metazoa</taxon>
        <taxon>Chordata</taxon>
        <taxon>Craniata</taxon>
        <taxon>Vertebrata</taxon>
        <taxon>Euteleostomi</taxon>
        <taxon>Actinopterygii</taxon>
        <taxon>Neopterygii</taxon>
        <taxon>Teleostei</taxon>
        <taxon>Neoteleostei</taxon>
        <taxon>Acanthomorphata</taxon>
        <taxon>Eupercaria</taxon>
        <taxon>Perciformes</taxon>
        <taxon>Percoidei</taxon>
        <taxon>Percidae</taxon>
        <taxon>Percinae</taxon>
        <taxon>Perca</taxon>
    </lineage>
</organism>
<feature type="chain" id="PRO_5025601822" description="Selenoprotein P N-terminal domain-containing protein" evidence="7">
    <location>
        <begin position="20"/>
        <end position="232"/>
    </location>
</feature>
<proteinExistence type="predicted"/>
<keyword evidence="5" id="KW-0325">Glycoprotein</keyword>
<dbReference type="InterPro" id="IPR037941">
    <property type="entry name" value="SeP"/>
</dbReference>
<dbReference type="EMBL" id="VHII01000006">
    <property type="protein sequence ID" value="KAF1389296.1"/>
    <property type="molecule type" value="Genomic_DNA"/>
</dbReference>
<accession>A0A6A5F3S9</accession>
<dbReference type="PANTHER" id="PTHR10105:SF3">
    <property type="entry name" value="SELENOPROTEIN P"/>
    <property type="match status" value="1"/>
</dbReference>
<dbReference type="PANTHER" id="PTHR10105">
    <property type="entry name" value="SELENOPROTEIN P"/>
    <property type="match status" value="1"/>
</dbReference>
<evidence type="ECO:0000259" key="8">
    <source>
        <dbReference type="Pfam" id="PF04592"/>
    </source>
</evidence>
<evidence type="ECO:0000256" key="6">
    <source>
        <dbReference type="SAM" id="MobiDB-lite"/>
    </source>
</evidence>
<keyword evidence="2" id="KW-0964">Secreted</keyword>
<reference evidence="9 10" key="1">
    <citation type="submission" date="2019-06" db="EMBL/GenBank/DDBJ databases">
        <title>A chromosome-scale genome assembly of the European perch, Perca fluviatilis.</title>
        <authorList>
            <person name="Roques C."/>
            <person name="Zahm M."/>
            <person name="Cabau C."/>
            <person name="Klopp C."/>
            <person name="Bouchez O."/>
            <person name="Donnadieu C."/>
            <person name="Kuhl H."/>
            <person name="Gislard M."/>
            <person name="Guendouz S."/>
            <person name="Journot L."/>
            <person name="Haffray P."/>
            <person name="Bestin A."/>
            <person name="Morvezen R."/>
            <person name="Feron R."/>
            <person name="Wen M."/>
            <person name="Jouanno E."/>
            <person name="Herpin A."/>
            <person name="Schartl M."/>
            <person name="Postlethwait J."/>
            <person name="Schaerlinger B."/>
            <person name="Chardard D."/>
            <person name="Lecocq T."/>
            <person name="Poncet C."/>
            <person name="Jaffrelo L."/>
            <person name="Lampietro C."/>
            <person name="Guiguen Y."/>
        </authorList>
    </citation>
    <scope>NUCLEOTIDE SEQUENCE [LARGE SCALE GENOMIC DNA]</scope>
    <source>
        <tissue evidence="9">Blood</tissue>
    </source>
</reference>
<feature type="region of interest" description="Disordered" evidence="6">
    <location>
        <begin position="151"/>
        <end position="177"/>
    </location>
</feature>
<dbReference type="AlphaFoldDB" id="A0A6A5F3S9"/>
<gene>
    <name evidence="9" type="ORF">PFLUV_G00071960</name>
</gene>
<feature type="domain" description="Selenoprotein P N-terminal" evidence="8">
    <location>
        <begin position="38"/>
        <end position="166"/>
    </location>
</feature>
<dbReference type="GO" id="GO:0001887">
    <property type="term" value="P:selenium compound metabolic process"/>
    <property type="evidence" value="ECO:0007669"/>
    <property type="project" value="TreeGrafter"/>
</dbReference>